<dbReference type="AlphaFoldDB" id="A0A0V1AL11"/>
<name>A0A0V1AL11_TRIBR</name>
<comment type="caution">
    <text evidence="1">The sequence shown here is derived from an EMBL/GenBank/DDBJ whole genome shotgun (WGS) entry which is preliminary data.</text>
</comment>
<gene>
    <name evidence="1" type="ORF">T03_13408</name>
</gene>
<reference evidence="1 2" key="1">
    <citation type="submission" date="2015-01" db="EMBL/GenBank/DDBJ databases">
        <title>Evolution of Trichinella species and genotypes.</title>
        <authorList>
            <person name="Korhonen P.K."/>
            <person name="Edoardo P."/>
            <person name="Giuseppe L.R."/>
            <person name="Gasser R.B."/>
        </authorList>
    </citation>
    <scope>NUCLEOTIDE SEQUENCE [LARGE SCALE GENOMIC DNA]</scope>
    <source>
        <strain evidence="1">ISS120</strain>
    </source>
</reference>
<proteinExistence type="predicted"/>
<keyword evidence="2" id="KW-1185">Reference proteome</keyword>
<evidence type="ECO:0000313" key="2">
    <source>
        <dbReference type="Proteomes" id="UP000054653"/>
    </source>
</evidence>
<sequence length="54" mass="6409">MSWKNYQKRQYHGKIIKKAEKGTYGIYGKIRGLLITQQQQHKICVVNQRWSTGD</sequence>
<organism evidence="1 2">
    <name type="scientific">Trichinella britovi</name>
    <name type="common">Parasitic roundworm</name>
    <dbReference type="NCBI Taxonomy" id="45882"/>
    <lineage>
        <taxon>Eukaryota</taxon>
        <taxon>Metazoa</taxon>
        <taxon>Ecdysozoa</taxon>
        <taxon>Nematoda</taxon>
        <taxon>Enoplea</taxon>
        <taxon>Dorylaimia</taxon>
        <taxon>Trichinellida</taxon>
        <taxon>Trichinellidae</taxon>
        <taxon>Trichinella</taxon>
    </lineage>
</organism>
<evidence type="ECO:0000313" key="1">
    <source>
        <dbReference type="EMBL" id="KRY25258.1"/>
    </source>
</evidence>
<dbReference type="EMBL" id="JYDI01002446">
    <property type="protein sequence ID" value="KRY25258.1"/>
    <property type="molecule type" value="Genomic_DNA"/>
</dbReference>
<protein>
    <submittedName>
        <fullName evidence="1">Uncharacterized protein</fullName>
    </submittedName>
</protein>
<dbReference type="Proteomes" id="UP000054653">
    <property type="component" value="Unassembled WGS sequence"/>
</dbReference>
<accession>A0A0V1AL11</accession>